<evidence type="ECO:0000313" key="3">
    <source>
        <dbReference type="EMBL" id="CAL0313941.1"/>
    </source>
</evidence>
<keyword evidence="4" id="KW-1185">Reference proteome</keyword>
<dbReference type="InterPro" id="IPR001878">
    <property type="entry name" value="Znf_CCHC"/>
</dbReference>
<keyword evidence="1" id="KW-0479">Metal-binding</keyword>
<protein>
    <recommendedName>
        <fullName evidence="2">CCHC-type domain-containing protein</fullName>
    </recommendedName>
</protein>
<gene>
    <name evidence="3" type="ORF">LLUT_LOCUS15001</name>
</gene>
<evidence type="ECO:0000259" key="2">
    <source>
        <dbReference type="PROSITE" id="PS50158"/>
    </source>
</evidence>
<keyword evidence="1" id="KW-0862">Zinc</keyword>
<name>A0AAV1WX00_LUPLU</name>
<dbReference type="PROSITE" id="PS50158">
    <property type="entry name" value="ZF_CCHC"/>
    <property type="match status" value="1"/>
</dbReference>
<dbReference type="SUPFAM" id="SSF57756">
    <property type="entry name" value="Retrovirus zinc finger-like domains"/>
    <property type="match status" value="1"/>
</dbReference>
<evidence type="ECO:0000256" key="1">
    <source>
        <dbReference type="PROSITE-ProRule" id="PRU00047"/>
    </source>
</evidence>
<dbReference type="Gene3D" id="4.10.60.10">
    <property type="entry name" value="Zinc finger, CCHC-type"/>
    <property type="match status" value="1"/>
</dbReference>
<comment type="caution">
    <text evidence="3">The sequence shown here is derived from an EMBL/GenBank/DDBJ whole genome shotgun (WGS) entry which is preliminary data.</text>
</comment>
<reference evidence="3 4" key="1">
    <citation type="submission" date="2024-03" db="EMBL/GenBank/DDBJ databases">
        <authorList>
            <person name="Martinez-Hernandez J."/>
        </authorList>
    </citation>
    <scope>NUCLEOTIDE SEQUENCE [LARGE SCALE GENOMIC DNA]</scope>
</reference>
<dbReference type="EMBL" id="CAXHTB010000010">
    <property type="protein sequence ID" value="CAL0313941.1"/>
    <property type="molecule type" value="Genomic_DNA"/>
</dbReference>
<dbReference type="Proteomes" id="UP001497480">
    <property type="component" value="Unassembled WGS sequence"/>
</dbReference>
<evidence type="ECO:0000313" key="4">
    <source>
        <dbReference type="Proteomes" id="UP001497480"/>
    </source>
</evidence>
<proteinExistence type="predicted"/>
<dbReference type="GO" id="GO:0008270">
    <property type="term" value="F:zinc ion binding"/>
    <property type="evidence" value="ECO:0007669"/>
    <property type="project" value="UniProtKB-KW"/>
</dbReference>
<feature type="domain" description="CCHC-type" evidence="2">
    <location>
        <begin position="54"/>
        <end position="69"/>
    </location>
</feature>
<keyword evidence="1" id="KW-0863">Zinc-finger</keyword>
<accession>A0AAV1WX00</accession>
<dbReference type="AlphaFoldDB" id="A0AAV1WX00"/>
<sequence>MIHPVTNQDDTDDMGLFVKKFNKFLKKNKGAKSGQIRKFSKNNDASNSNQNFTCFECGKPGHMKMDCPNLKKSSFKGKNDTKTERRTYIAWKDNDTSSASEAENEERAHLSLMASHHSDYDDKLFLICFAGMPESHKQKCVIIMAVQSTEHVVI</sequence>
<dbReference type="Pfam" id="PF00098">
    <property type="entry name" value="zf-CCHC"/>
    <property type="match status" value="1"/>
</dbReference>
<dbReference type="InterPro" id="IPR036875">
    <property type="entry name" value="Znf_CCHC_sf"/>
</dbReference>
<dbReference type="SMART" id="SM00343">
    <property type="entry name" value="ZnF_C2HC"/>
    <property type="match status" value="1"/>
</dbReference>
<organism evidence="3 4">
    <name type="scientific">Lupinus luteus</name>
    <name type="common">European yellow lupine</name>
    <dbReference type="NCBI Taxonomy" id="3873"/>
    <lineage>
        <taxon>Eukaryota</taxon>
        <taxon>Viridiplantae</taxon>
        <taxon>Streptophyta</taxon>
        <taxon>Embryophyta</taxon>
        <taxon>Tracheophyta</taxon>
        <taxon>Spermatophyta</taxon>
        <taxon>Magnoliopsida</taxon>
        <taxon>eudicotyledons</taxon>
        <taxon>Gunneridae</taxon>
        <taxon>Pentapetalae</taxon>
        <taxon>rosids</taxon>
        <taxon>fabids</taxon>
        <taxon>Fabales</taxon>
        <taxon>Fabaceae</taxon>
        <taxon>Papilionoideae</taxon>
        <taxon>50 kb inversion clade</taxon>
        <taxon>genistoids sensu lato</taxon>
        <taxon>core genistoids</taxon>
        <taxon>Genisteae</taxon>
        <taxon>Lupinus</taxon>
    </lineage>
</organism>
<dbReference type="GO" id="GO:0003676">
    <property type="term" value="F:nucleic acid binding"/>
    <property type="evidence" value="ECO:0007669"/>
    <property type="project" value="InterPro"/>
</dbReference>